<dbReference type="WBParaSite" id="BXY_1690300.1">
    <property type="protein sequence ID" value="BXY_1690300.1"/>
    <property type="gene ID" value="BXY_1690300"/>
</dbReference>
<dbReference type="Proteomes" id="UP000659654">
    <property type="component" value="Unassembled WGS sequence"/>
</dbReference>
<reference evidence="5" key="1">
    <citation type="submission" date="2016-11" db="UniProtKB">
        <authorList>
            <consortium name="WormBaseParasite"/>
        </authorList>
    </citation>
    <scope>IDENTIFICATION</scope>
</reference>
<dbReference type="Proteomes" id="UP000582659">
    <property type="component" value="Unassembled WGS sequence"/>
</dbReference>
<organism evidence="3 5">
    <name type="scientific">Bursaphelenchus xylophilus</name>
    <name type="common">Pinewood nematode worm</name>
    <name type="synonym">Aphelenchoides xylophilus</name>
    <dbReference type="NCBI Taxonomy" id="6326"/>
    <lineage>
        <taxon>Eukaryota</taxon>
        <taxon>Metazoa</taxon>
        <taxon>Ecdysozoa</taxon>
        <taxon>Nematoda</taxon>
        <taxon>Chromadorea</taxon>
        <taxon>Rhabditida</taxon>
        <taxon>Tylenchina</taxon>
        <taxon>Tylenchomorpha</taxon>
        <taxon>Aphelenchoidea</taxon>
        <taxon>Aphelenchoididae</taxon>
        <taxon>Bursaphelenchus</taxon>
    </lineage>
</organism>
<evidence type="ECO:0000313" key="3">
    <source>
        <dbReference type="Proteomes" id="UP000095284"/>
    </source>
</evidence>
<keyword evidence="4" id="KW-1185">Reference proteome</keyword>
<evidence type="ECO:0000313" key="5">
    <source>
        <dbReference type="WBParaSite" id="BXY_1690300.1"/>
    </source>
</evidence>
<dbReference type="Proteomes" id="UP000095284">
    <property type="component" value="Unplaced"/>
</dbReference>
<dbReference type="EMBL" id="CAJFDI010000002">
    <property type="protein sequence ID" value="CAD5217330.1"/>
    <property type="molecule type" value="Genomic_DNA"/>
</dbReference>
<evidence type="ECO:0000313" key="1">
    <source>
        <dbReference type="EMBL" id="CAD5217330.1"/>
    </source>
</evidence>
<gene>
    <name evidence="1" type="ORF">BXYJ_LOCUS4981</name>
</gene>
<name>A0A1I7SV29_BURXY</name>
<protein>
    <submittedName>
        <fullName evidence="1">(pine wood nematode) hypothetical protein</fullName>
    </submittedName>
</protein>
<evidence type="ECO:0000313" key="4">
    <source>
        <dbReference type="Proteomes" id="UP000659654"/>
    </source>
</evidence>
<evidence type="ECO:0000313" key="2">
    <source>
        <dbReference type="EMBL" id="CAG9100811.1"/>
    </source>
</evidence>
<sequence length="161" mass="18786">MVKSMVETFQKMNITDEIERTEDQEPVYNLAVCVLNGCVGNLVIREQFEEAQDFRQSKNEILCFLLTRGSKLPLKTAEEKSTDYTDPHFSQYFSTFIGHLFMAGKTEKAKLWSKRKESLQRINETFKGALWKSVKMHQTLRNVKVNEGIGKIFFLKDCRFD</sequence>
<proteinExistence type="predicted"/>
<dbReference type="EMBL" id="CAJFCV020000002">
    <property type="protein sequence ID" value="CAG9100811.1"/>
    <property type="molecule type" value="Genomic_DNA"/>
</dbReference>
<reference evidence="2" key="2">
    <citation type="submission" date="2020-08" db="EMBL/GenBank/DDBJ databases">
        <authorList>
            <person name="Kikuchi T."/>
        </authorList>
    </citation>
    <scope>NUCLEOTIDE SEQUENCE</scope>
    <source>
        <strain evidence="1">Ka4C1</strain>
    </source>
</reference>
<accession>A0A1I7SV29</accession>
<dbReference type="AlphaFoldDB" id="A0A1I7SV29"/>